<dbReference type="AlphaFoldDB" id="A0AAN0RG43"/>
<sequence length="57" mass="6043">MMERTFSLGTATLVSLMAANRPAEPRLLDDTLQFGTPDATGGEEHPPETAAHYAAPS</sequence>
<dbReference type="KEGG" id="gbc:GbCGDNIH3_2381"/>
<evidence type="ECO:0000256" key="1">
    <source>
        <dbReference type="SAM" id="MobiDB-lite"/>
    </source>
</evidence>
<evidence type="ECO:0000313" key="2">
    <source>
        <dbReference type="EMBL" id="AHJ64294.1"/>
    </source>
</evidence>
<feature type="region of interest" description="Disordered" evidence="1">
    <location>
        <begin position="29"/>
        <end position="57"/>
    </location>
</feature>
<dbReference type="Proteomes" id="UP000019438">
    <property type="component" value="Chromosome"/>
</dbReference>
<proteinExistence type="predicted"/>
<accession>A0AAN0RG43</accession>
<dbReference type="EMBL" id="CP003181">
    <property type="protein sequence ID" value="AHJ64294.1"/>
    <property type="molecule type" value="Genomic_DNA"/>
</dbReference>
<reference evidence="3" key="1">
    <citation type="submission" date="2012-06" db="EMBL/GenBank/DDBJ databases">
        <title>Genome analysis of multiple Granulibacter bethesdensis isolates demonstrates substantial genome diversity.</title>
        <authorList>
            <person name="Greenberg D.E."/>
            <person name="Porcella S.F."/>
            <person name="Zarember K."/>
            <person name="Zelazny A.M."/>
            <person name="Bruno D."/>
            <person name="Martens C."/>
            <person name="Barbian K.D."/>
            <person name="Jaske E."/>
            <person name="Holland S.M."/>
        </authorList>
    </citation>
    <scope>NUCLEOTIDE SEQUENCE [LARGE SCALE GENOMIC DNA]</scope>
    <source>
        <strain evidence="3">CGDNIH3</strain>
    </source>
</reference>
<organism evidence="2 3">
    <name type="scientific">Granulibacter bethesdensis</name>
    <dbReference type="NCBI Taxonomy" id="364410"/>
    <lineage>
        <taxon>Bacteria</taxon>
        <taxon>Pseudomonadati</taxon>
        <taxon>Pseudomonadota</taxon>
        <taxon>Alphaproteobacteria</taxon>
        <taxon>Acetobacterales</taxon>
        <taxon>Acetobacteraceae</taxon>
        <taxon>Granulibacter</taxon>
    </lineage>
</organism>
<protein>
    <submittedName>
        <fullName evidence="2">Uncharacterized protein</fullName>
    </submittedName>
</protein>
<name>A0AAN0RG43_9PROT</name>
<gene>
    <name evidence="2" type="ORF">GbCGDNIH3_2381</name>
</gene>
<evidence type="ECO:0000313" key="3">
    <source>
        <dbReference type="Proteomes" id="UP000019438"/>
    </source>
</evidence>